<dbReference type="Gene3D" id="3.30.420.10">
    <property type="entry name" value="Ribonuclease H-like superfamily/Ribonuclease H"/>
    <property type="match status" value="1"/>
</dbReference>
<protein>
    <submittedName>
        <fullName evidence="1">Histone-lysine N-methyltransferase SETMAR</fullName>
    </submittedName>
</protein>
<dbReference type="PANTHER" id="PTHR46060:SF1">
    <property type="entry name" value="MARINER MOS1 TRANSPOSASE-LIKE PROTEIN"/>
    <property type="match status" value="1"/>
</dbReference>
<dbReference type="AlphaFoldDB" id="A0A8X6S4P7"/>
<comment type="caution">
    <text evidence="1">The sequence shown here is derived from an EMBL/GenBank/DDBJ whole genome shotgun (WGS) entry which is preliminary data.</text>
</comment>
<accession>A0A8X6S4P7</accession>
<proteinExistence type="predicted"/>
<evidence type="ECO:0000313" key="2">
    <source>
        <dbReference type="Proteomes" id="UP000887159"/>
    </source>
</evidence>
<dbReference type="EMBL" id="BMAU01021245">
    <property type="protein sequence ID" value="GFY04753.1"/>
    <property type="molecule type" value="Genomic_DNA"/>
</dbReference>
<dbReference type="InterPro" id="IPR036397">
    <property type="entry name" value="RNaseH_sf"/>
</dbReference>
<dbReference type="GO" id="GO:0003676">
    <property type="term" value="F:nucleic acid binding"/>
    <property type="evidence" value="ECO:0007669"/>
    <property type="project" value="InterPro"/>
</dbReference>
<reference evidence="1" key="1">
    <citation type="submission" date="2020-08" db="EMBL/GenBank/DDBJ databases">
        <title>Multicomponent nature underlies the extraordinary mechanical properties of spider dragline silk.</title>
        <authorList>
            <person name="Kono N."/>
            <person name="Nakamura H."/>
            <person name="Mori M."/>
            <person name="Yoshida Y."/>
            <person name="Ohtoshi R."/>
            <person name="Malay A.D."/>
            <person name="Moran D.A.P."/>
            <person name="Tomita M."/>
            <person name="Numata K."/>
            <person name="Arakawa K."/>
        </authorList>
    </citation>
    <scope>NUCLEOTIDE SEQUENCE</scope>
</reference>
<keyword evidence="2" id="KW-1185">Reference proteome</keyword>
<name>A0A8X6S4P7_TRICX</name>
<dbReference type="InterPro" id="IPR052709">
    <property type="entry name" value="Transposase-MT_Hybrid"/>
</dbReference>
<dbReference type="PANTHER" id="PTHR46060">
    <property type="entry name" value="MARINER MOS1 TRANSPOSASE-LIKE PROTEIN"/>
    <property type="match status" value="1"/>
</dbReference>
<sequence length="133" mass="15573">MLTKGVRFHHDNARPHTANRTTALVERFGWEMVSHPPYSPDLAPSDFHLFPELKKTLAEPNSRQMKRCKTRLLIFYTDRRQKEFGTVIEDDDDINVHSEKELSLEQKLELVITEKMSADQNTTQKSEIDLFED</sequence>
<dbReference type="Proteomes" id="UP000887159">
    <property type="component" value="Unassembled WGS sequence"/>
</dbReference>
<organism evidence="1 2">
    <name type="scientific">Trichonephila clavipes</name>
    <name type="common">Golden silk orbweaver</name>
    <name type="synonym">Nephila clavipes</name>
    <dbReference type="NCBI Taxonomy" id="2585209"/>
    <lineage>
        <taxon>Eukaryota</taxon>
        <taxon>Metazoa</taxon>
        <taxon>Ecdysozoa</taxon>
        <taxon>Arthropoda</taxon>
        <taxon>Chelicerata</taxon>
        <taxon>Arachnida</taxon>
        <taxon>Araneae</taxon>
        <taxon>Araneomorphae</taxon>
        <taxon>Entelegynae</taxon>
        <taxon>Araneoidea</taxon>
        <taxon>Nephilidae</taxon>
        <taxon>Trichonephila</taxon>
    </lineage>
</organism>
<evidence type="ECO:0000313" key="1">
    <source>
        <dbReference type="EMBL" id="GFY04753.1"/>
    </source>
</evidence>
<gene>
    <name evidence="1" type="primary">WH47_09223</name>
    <name evidence="1" type="ORF">TNCV_420071</name>
</gene>